<dbReference type="SUPFAM" id="SSF55874">
    <property type="entry name" value="ATPase domain of HSP90 chaperone/DNA topoisomerase II/histidine kinase"/>
    <property type="match status" value="1"/>
</dbReference>
<keyword evidence="6 8" id="KW-0067">ATP-binding</keyword>
<evidence type="ECO:0000256" key="8">
    <source>
        <dbReference type="RuleBase" id="RU366032"/>
    </source>
</evidence>
<dbReference type="GO" id="GO:0005524">
    <property type="term" value="F:ATP binding"/>
    <property type="evidence" value="ECO:0007669"/>
    <property type="project" value="UniProtKB-UniRule"/>
</dbReference>
<keyword evidence="4 8" id="KW-0547">Nucleotide-binding</keyword>
<dbReference type="Pfam" id="PF10436">
    <property type="entry name" value="BCDHK_Adom3"/>
    <property type="match status" value="1"/>
</dbReference>
<evidence type="ECO:0000256" key="4">
    <source>
        <dbReference type="ARBA" id="ARBA00022741"/>
    </source>
</evidence>
<dbReference type="GO" id="GO:0010906">
    <property type="term" value="P:regulation of glucose metabolic process"/>
    <property type="evidence" value="ECO:0007669"/>
    <property type="project" value="TreeGrafter"/>
</dbReference>
<comment type="similarity">
    <text evidence="1 8">Belongs to the PDK/BCKDK protein kinase family.</text>
</comment>
<evidence type="ECO:0000256" key="6">
    <source>
        <dbReference type="ARBA" id="ARBA00022840"/>
    </source>
</evidence>
<dbReference type="Proteomes" id="UP000186303">
    <property type="component" value="Chromosome 1"/>
</dbReference>
<dbReference type="PROSITE" id="PS50109">
    <property type="entry name" value="HIS_KIN"/>
    <property type="match status" value="1"/>
</dbReference>
<keyword evidence="11" id="KW-1185">Reference proteome</keyword>
<dbReference type="Gene3D" id="3.30.565.10">
    <property type="entry name" value="Histidine kinase-like ATPase, C-terminal domain"/>
    <property type="match status" value="1"/>
</dbReference>
<reference evidence="11" key="1">
    <citation type="journal article" date="2017" name="Nucleic Acids Res.">
        <title>Proteogenomics produces comprehensive and highly accurate protein-coding gene annotation in a complete genome assembly of Malassezia sympodialis.</title>
        <authorList>
            <person name="Zhu Y."/>
            <person name="Engstroem P.G."/>
            <person name="Tellgren-Roth C."/>
            <person name="Baudo C.D."/>
            <person name="Kennell J.C."/>
            <person name="Sun S."/>
            <person name="Billmyre R.B."/>
            <person name="Schroeder M.S."/>
            <person name="Andersson A."/>
            <person name="Holm T."/>
            <person name="Sigurgeirsson B."/>
            <person name="Wu G."/>
            <person name="Sankaranarayanan S.R."/>
            <person name="Siddharthan R."/>
            <person name="Sanyal K."/>
            <person name="Lundeberg J."/>
            <person name="Nystedt B."/>
            <person name="Boekhout T."/>
            <person name="Dawson T.L. Jr."/>
            <person name="Heitman J."/>
            <person name="Scheynius A."/>
            <person name="Lehtioe J."/>
        </authorList>
    </citation>
    <scope>NUCLEOTIDE SEQUENCE [LARGE SCALE GENOMIC DNA]</scope>
    <source>
        <strain evidence="11">ATCC 42132</strain>
    </source>
</reference>
<dbReference type="OMA" id="WSYPPSA"/>
<keyword evidence="2" id="KW-0597">Phosphoprotein</keyword>
<sequence>MSSSLRHSTRFAVFGVPMDLLTRALEKTPRPITLPYLLAQGGRPGEPATPDVILRSAKYTQQELPVRLARRVRQFYSLPFIVGTNPYIQEVARLYAWSFAQLSQVKPIETLDDNDRFVEELQKLVNDHSEVVPTLSRGFLECGEYMDSEKVSNFLNAALHSRIGVRIIAEQHLALTATAKSAGSNDNSTAFRLTPTSVGIVDTAMAPADVIRQSSEYVRALCESAFEMAPEVVLEGQVDARTMGIPVHLDYVMTELLKNAFRATTERFLAHRRAGTGPPGIPPITVTLASTPSHVSVRIRDAGGGIPPESMARIFDYAYTTAKAGGDTANWAGGEDPMDVAAGAMQSSMGTLAGLGYGLPLSRLYLGYFGKSSLDIVSLWGHGCDAFVQLSRHIGTSKAKI</sequence>
<dbReference type="PANTHER" id="PTHR11947:SF20">
    <property type="entry name" value="[3-METHYL-2-OXOBUTANOATE DEHYDROGENASE [LIPOAMIDE]] KINASE, MITOCHONDRIAL"/>
    <property type="match status" value="1"/>
</dbReference>
<name>A0A1M8A0S5_MALS4</name>
<dbReference type="InterPro" id="IPR036784">
    <property type="entry name" value="AK/P_DHK_N_sf"/>
</dbReference>
<evidence type="ECO:0000256" key="7">
    <source>
        <dbReference type="ARBA" id="ARBA00023128"/>
    </source>
</evidence>
<feature type="domain" description="Histidine kinase" evidence="9">
    <location>
        <begin position="246"/>
        <end position="394"/>
    </location>
</feature>
<dbReference type="InterPro" id="IPR039028">
    <property type="entry name" value="BCKD/PDK"/>
</dbReference>
<dbReference type="EC" id="2.7.11.-" evidence="8"/>
<dbReference type="InterPro" id="IPR005467">
    <property type="entry name" value="His_kinase_dom"/>
</dbReference>
<evidence type="ECO:0000256" key="3">
    <source>
        <dbReference type="ARBA" id="ARBA00022679"/>
    </source>
</evidence>
<dbReference type="OrthoDB" id="3264224at2759"/>
<dbReference type="GO" id="GO:0004740">
    <property type="term" value="F:pyruvate dehydrogenase (acetyl-transferring) kinase activity"/>
    <property type="evidence" value="ECO:0007669"/>
    <property type="project" value="TreeGrafter"/>
</dbReference>
<gene>
    <name evidence="10" type="ORF">MSYG_0388</name>
</gene>
<dbReference type="GO" id="GO:0005759">
    <property type="term" value="C:mitochondrial matrix"/>
    <property type="evidence" value="ECO:0007669"/>
    <property type="project" value="UniProtKB-SubCell"/>
</dbReference>
<proteinExistence type="inferred from homology"/>
<dbReference type="PANTHER" id="PTHR11947">
    <property type="entry name" value="PYRUVATE DEHYDROGENASE KINASE"/>
    <property type="match status" value="1"/>
</dbReference>
<evidence type="ECO:0000313" key="10">
    <source>
        <dbReference type="EMBL" id="SHO76053.1"/>
    </source>
</evidence>
<dbReference type="Pfam" id="PF02518">
    <property type="entry name" value="HATPase_c"/>
    <property type="match status" value="1"/>
</dbReference>
<evidence type="ECO:0000259" key="9">
    <source>
        <dbReference type="PROSITE" id="PS50109"/>
    </source>
</evidence>
<evidence type="ECO:0000313" key="11">
    <source>
        <dbReference type="Proteomes" id="UP000186303"/>
    </source>
</evidence>
<dbReference type="Gene3D" id="1.20.140.20">
    <property type="entry name" value="Alpha-ketoacid/pyruvate dehydrogenase kinase, N-terminal domain"/>
    <property type="match status" value="1"/>
</dbReference>
<dbReference type="VEuPathDB" id="FungiDB:MSYG_0388"/>
<organism evidence="10 11">
    <name type="scientific">Malassezia sympodialis (strain ATCC 42132)</name>
    <name type="common">Atopic eczema-associated yeast</name>
    <dbReference type="NCBI Taxonomy" id="1230383"/>
    <lineage>
        <taxon>Eukaryota</taxon>
        <taxon>Fungi</taxon>
        <taxon>Dikarya</taxon>
        <taxon>Basidiomycota</taxon>
        <taxon>Ustilaginomycotina</taxon>
        <taxon>Malasseziomycetes</taxon>
        <taxon>Malasseziales</taxon>
        <taxon>Malasseziaceae</taxon>
        <taxon>Malassezia</taxon>
    </lineage>
</organism>
<comment type="subcellular location">
    <subcellularLocation>
        <location evidence="8">Mitochondrion matrix</location>
    </subcellularLocation>
</comment>
<evidence type="ECO:0000256" key="2">
    <source>
        <dbReference type="ARBA" id="ARBA00022553"/>
    </source>
</evidence>
<accession>A0A1M8A0S5</accession>
<dbReference type="SUPFAM" id="SSF69012">
    <property type="entry name" value="alpha-ketoacid dehydrogenase kinase, N-terminal domain"/>
    <property type="match status" value="1"/>
</dbReference>
<dbReference type="AlphaFoldDB" id="A0A1M8A0S5"/>
<evidence type="ECO:0000256" key="5">
    <source>
        <dbReference type="ARBA" id="ARBA00022777"/>
    </source>
</evidence>
<dbReference type="EMBL" id="LT671821">
    <property type="protein sequence ID" value="SHO76053.1"/>
    <property type="molecule type" value="Genomic_DNA"/>
</dbReference>
<dbReference type="InterPro" id="IPR018955">
    <property type="entry name" value="BCDHK/PDK_N"/>
</dbReference>
<protein>
    <recommendedName>
        <fullName evidence="8">Protein-serine/threonine kinase</fullName>
        <ecNumber evidence="8">2.7.11.-</ecNumber>
    </recommendedName>
</protein>
<evidence type="ECO:0000256" key="1">
    <source>
        <dbReference type="ARBA" id="ARBA00006155"/>
    </source>
</evidence>
<dbReference type="SMART" id="SM00387">
    <property type="entry name" value="HATPase_c"/>
    <property type="match status" value="1"/>
</dbReference>
<keyword evidence="7 8" id="KW-0496">Mitochondrion</keyword>
<dbReference type="InterPro" id="IPR003594">
    <property type="entry name" value="HATPase_dom"/>
</dbReference>
<dbReference type="InterPro" id="IPR036890">
    <property type="entry name" value="HATPase_C_sf"/>
</dbReference>
<dbReference type="STRING" id="1230383.A0A1M8A0S5"/>
<keyword evidence="5 8" id="KW-0418">Kinase</keyword>
<keyword evidence="3 8" id="KW-0808">Transferase</keyword>